<feature type="modified residue" description="4-aspartylphosphate" evidence="1">
    <location>
        <position position="60"/>
    </location>
</feature>
<dbReference type="PANTHER" id="PTHR44520">
    <property type="entry name" value="RESPONSE REGULATOR RCP1-RELATED"/>
    <property type="match status" value="1"/>
</dbReference>
<reference evidence="4" key="1">
    <citation type="submission" date="2017-01" db="EMBL/GenBank/DDBJ databases">
        <authorList>
            <person name="Varghese N."/>
            <person name="Submissions S."/>
        </authorList>
    </citation>
    <scope>NUCLEOTIDE SEQUENCE [LARGE SCALE GENOMIC DNA]</scope>
    <source>
        <strain evidence="4">DSM 46698</strain>
    </source>
</reference>
<organism evidence="3 4">
    <name type="scientific">Belliella pelovolcani</name>
    <dbReference type="NCBI Taxonomy" id="529505"/>
    <lineage>
        <taxon>Bacteria</taxon>
        <taxon>Pseudomonadati</taxon>
        <taxon>Bacteroidota</taxon>
        <taxon>Cytophagia</taxon>
        <taxon>Cytophagales</taxon>
        <taxon>Cyclobacteriaceae</taxon>
        <taxon>Belliella</taxon>
    </lineage>
</organism>
<dbReference type="SMART" id="SM00448">
    <property type="entry name" value="REC"/>
    <property type="match status" value="1"/>
</dbReference>
<feature type="domain" description="Response regulatory" evidence="2">
    <location>
        <begin position="5"/>
        <end position="126"/>
    </location>
</feature>
<dbReference type="CDD" id="cd00156">
    <property type="entry name" value="REC"/>
    <property type="match status" value="1"/>
</dbReference>
<name>A0A1N7NA22_9BACT</name>
<protein>
    <submittedName>
        <fullName evidence="3">Response regulator receiver domain-containing protein</fullName>
    </submittedName>
</protein>
<accession>A0A1N7NA22</accession>
<evidence type="ECO:0000313" key="3">
    <source>
        <dbReference type="EMBL" id="SIS95237.1"/>
    </source>
</evidence>
<dbReference type="InterPro" id="IPR011006">
    <property type="entry name" value="CheY-like_superfamily"/>
</dbReference>
<dbReference type="SUPFAM" id="SSF52172">
    <property type="entry name" value="CheY-like"/>
    <property type="match status" value="1"/>
</dbReference>
<sequence length="126" mass="14484">MSRTEVLIIDDDPGVLFYHELMVKESGLSEKPLTFNNAEKALHYINSKRFEDINLLIFLDLNMPKVSGWELLDTLTKGNFKNIDQVIIVTSSLSLSDKAKAKEYKLVKNFWEKPLTEKNCKSLMDS</sequence>
<keyword evidence="4" id="KW-1185">Reference proteome</keyword>
<dbReference type="GO" id="GO:0000160">
    <property type="term" value="P:phosphorelay signal transduction system"/>
    <property type="evidence" value="ECO:0007669"/>
    <property type="project" value="InterPro"/>
</dbReference>
<dbReference type="Proteomes" id="UP000186026">
    <property type="component" value="Unassembled WGS sequence"/>
</dbReference>
<evidence type="ECO:0000259" key="2">
    <source>
        <dbReference type="PROSITE" id="PS50110"/>
    </source>
</evidence>
<evidence type="ECO:0000313" key="4">
    <source>
        <dbReference type="Proteomes" id="UP000186026"/>
    </source>
</evidence>
<dbReference type="AlphaFoldDB" id="A0A1N7NA22"/>
<dbReference type="Pfam" id="PF00072">
    <property type="entry name" value="Response_reg"/>
    <property type="match status" value="1"/>
</dbReference>
<dbReference type="InterPro" id="IPR052893">
    <property type="entry name" value="TCS_response_regulator"/>
</dbReference>
<dbReference type="InterPro" id="IPR001789">
    <property type="entry name" value="Sig_transdc_resp-reg_receiver"/>
</dbReference>
<gene>
    <name evidence="3" type="ORF">SAMN05421761_10915</name>
</gene>
<keyword evidence="1" id="KW-0597">Phosphoprotein</keyword>
<dbReference type="Gene3D" id="3.40.50.2300">
    <property type="match status" value="1"/>
</dbReference>
<dbReference type="STRING" id="529505.SAMN05421761_10915"/>
<dbReference type="PROSITE" id="PS50110">
    <property type="entry name" value="RESPONSE_REGULATORY"/>
    <property type="match status" value="1"/>
</dbReference>
<evidence type="ECO:0000256" key="1">
    <source>
        <dbReference type="PROSITE-ProRule" id="PRU00169"/>
    </source>
</evidence>
<dbReference type="EMBL" id="FTOP01000009">
    <property type="protein sequence ID" value="SIS95237.1"/>
    <property type="molecule type" value="Genomic_DNA"/>
</dbReference>
<dbReference type="RefSeq" id="WP_076501484.1">
    <property type="nucleotide sequence ID" value="NZ_FTOP01000009.1"/>
</dbReference>
<proteinExistence type="predicted"/>
<dbReference type="OrthoDB" id="1524091at2"/>
<dbReference type="PANTHER" id="PTHR44520:SF2">
    <property type="entry name" value="RESPONSE REGULATOR RCP1"/>
    <property type="match status" value="1"/>
</dbReference>